<dbReference type="AlphaFoldDB" id="A0A1S4D3H9"/>
<evidence type="ECO:0000256" key="1">
    <source>
        <dbReference type="ARBA" id="ARBA00008956"/>
    </source>
</evidence>
<evidence type="ECO:0000256" key="2">
    <source>
        <dbReference type="ARBA" id="ARBA00022473"/>
    </source>
</evidence>
<comment type="similarity">
    <text evidence="1 5">Belongs to the Frigida family.</text>
</comment>
<dbReference type="PANTHER" id="PTHR31791">
    <property type="entry name" value="FRIGIDA-LIKE PROTEIN 3-RELATED"/>
    <property type="match status" value="1"/>
</dbReference>
<proteinExistence type="inferred from homology"/>
<dbReference type="GeneID" id="107825573"/>
<reference evidence="6" key="1">
    <citation type="journal article" date="2014" name="Nat. Commun.">
        <title>The tobacco genome sequence and its comparison with those of tomato and potato.</title>
        <authorList>
            <person name="Sierro N."/>
            <person name="Battey J.N."/>
            <person name="Ouadi S."/>
            <person name="Bakaher N."/>
            <person name="Bovet L."/>
            <person name="Willig A."/>
            <person name="Goepfert S."/>
            <person name="Peitsch M.C."/>
            <person name="Ivanov N.V."/>
        </authorList>
    </citation>
    <scope>NUCLEOTIDE SEQUENCE [LARGE SCALE GENOMIC DNA]</scope>
</reference>
<dbReference type="KEGG" id="nta:107825573"/>
<dbReference type="OMA" id="HEFPIEN"/>
<dbReference type="GO" id="GO:0009908">
    <property type="term" value="P:flower development"/>
    <property type="evidence" value="ECO:0007669"/>
    <property type="project" value="UniProtKB-KW"/>
</dbReference>
<evidence type="ECO:0000313" key="6">
    <source>
        <dbReference type="Proteomes" id="UP000790787"/>
    </source>
</evidence>
<dbReference type="RefSeq" id="XP_016507931.1">
    <property type="nucleotide sequence ID" value="XM_016652445.1"/>
</dbReference>
<name>A0A1S4D3H9_TOBAC</name>
<dbReference type="RefSeq" id="XP_016507931.2">
    <property type="nucleotide sequence ID" value="XM_016652445.2"/>
</dbReference>
<dbReference type="OrthoDB" id="1917867at2759"/>
<keyword evidence="3 5" id="KW-0221">Differentiation</keyword>
<dbReference type="GO" id="GO:0030154">
    <property type="term" value="P:cell differentiation"/>
    <property type="evidence" value="ECO:0007669"/>
    <property type="project" value="UniProtKB-KW"/>
</dbReference>
<keyword evidence="6" id="KW-1185">Reference proteome</keyword>
<evidence type="ECO:0000256" key="3">
    <source>
        <dbReference type="ARBA" id="ARBA00022782"/>
    </source>
</evidence>
<dbReference type="Pfam" id="PF07899">
    <property type="entry name" value="Frigida"/>
    <property type="match status" value="1"/>
</dbReference>
<evidence type="ECO:0000256" key="5">
    <source>
        <dbReference type="RuleBase" id="RU364012"/>
    </source>
</evidence>
<dbReference type="PaxDb" id="4097-A0A1S4D3H9"/>
<dbReference type="Proteomes" id="UP000790787">
    <property type="component" value="Chromosome 22"/>
</dbReference>
<accession>A0A1S4D3H9</accession>
<dbReference type="SMR" id="A0A1S4D3H9"/>
<protein>
    <recommendedName>
        <fullName evidence="5">FRIGIDA-like protein</fullName>
    </recommendedName>
</protein>
<dbReference type="STRING" id="4097.A0A1S4D3H9"/>
<gene>
    <name evidence="7" type="primary">LOC107825573</name>
</gene>
<dbReference type="InterPro" id="IPR012474">
    <property type="entry name" value="Frigida"/>
</dbReference>
<evidence type="ECO:0000313" key="7">
    <source>
        <dbReference type="RefSeq" id="XP_016507931.2"/>
    </source>
</evidence>
<keyword evidence="2 5" id="KW-0217">Developmental protein</keyword>
<reference evidence="7" key="2">
    <citation type="submission" date="2025-08" db="UniProtKB">
        <authorList>
            <consortium name="RefSeq"/>
        </authorList>
    </citation>
    <scope>IDENTIFICATION</scope>
    <source>
        <tissue evidence="7">Leaf</tissue>
    </source>
</reference>
<organism evidence="6 7">
    <name type="scientific">Nicotiana tabacum</name>
    <name type="common">Common tobacco</name>
    <dbReference type="NCBI Taxonomy" id="4097"/>
    <lineage>
        <taxon>Eukaryota</taxon>
        <taxon>Viridiplantae</taxon>
        <taxon>Streptophyta</taxon>
        <taxon>Embryophyta</taxon>
        <taxon>Tracheophyta</taxon>
        <taxon>Spermatophyta</taxon>
        <taxon>Magnoliopsida</taxon>
        <taxon>eudicotyledons</taxon>
        <taxon>Gunneridae</taxon>
        <taxon>Pentapetalae</taxon>
        <taxon>asterids</taxon>
        <taxon>lamiids</taxon>
        <taxon>Solanales</taxon>
        <taxon>Solanaceae</taxon>
        <taxon>Nicotianoideae</taxon>
        <taxon>Nicotianeae</taxon>
        <taxon>Nicotiana</taxon>
    </lineage>
</organism>
<keyword evidence="4 5" id="KW-0287">Flowering</keyword>
<sequence length="618" mass="67800">MGFFRFNPNNARPCEYTPNISGTFCICFIVLIPLTEILINPTSPTQCSSIFSQSSMAADTATNPDRIHAFFSNLESRKTLLATVTDLHKTLTTHFTNIDKTLSQKSETLDTEMKSFKQNTENALLKLQNRENALPDIESGMAAFIAEKKDAAVSEIENAAEGLGDLSEKSLAEVLRIYCRRMDASGLVTFLQTKRKESTGLRTEIVAALDTCVDPMRLILDAAEEFVGMKVEGKMIGADRRWACDMLVQSVGPVVEGGYGAGRSLKERAARVLEKWKGVMGSGERTSGVCAAEATMFLQLVISFALKERFEEEFLRKLVMEFANRRDMPKLAVAFGFGNKIGDIIEELVKSGKEVEAVYFAYESGLAERFPPVSLLKAYLRNCRRNSNNISKKGRFSSAAVDKANIIEWEATKAIIKCVEDHKLEQEFSLEGLKKRVTELEESRAKRKKGTAPRDKHSKKRGRRSGTGKSSDPSTSRPVKSGRLSNASPSFRSRNPPPSHQVPPVRYTGAHSYTSQSVYEAPSTVSYAPAYNGTHTTSPAALPPQYGYAIQEAGAYSGTHTQSTAALPPQYGYALQEAAGVSGVRSYHGSYGGQSGYSAYDYTLPATASAYPPSYPPQ</sequence>
<evidence type="ECO:0000256" key="4">
    <source>
        <dbReference type="ARBA" id="ARBA00023089"/>
    </source>
</evidence>
<dbReference type="PANTHER" id="PTHR31791:SF10">
    <property type="entry name" value="FRIGIDA-LIKE PROTEIN"/>
    <property type="match status" value="1"/>
</dbReference>